<comment type="caution">
    <text evidence="2">The sequence shown here is derived from an EMBL/GenBank/DDBJ whole genome shotgun (WGS) entry which is preliminary data.</text>
</comment>
<reference evidence="2 3" key="1">
    <citation type="submission" date="2023-08" db="EMBL/GenBank/DDBJ databases">
        <title>Black Yeasts Isolated from many extreme environments.</title>
        <authorList>
            <person name="Coleine C."/>
            <person name="Stajich J.E."/>
            <person name="Selbmann L."/>
        </authorList>
    </citation>
    <scope>NUCLEOTIDE SEQUENCE [LARGE SCALE GENOMIC DNA]</scope>
    <source>
        <strain evidence="2 3">CCFEE 5792</strain>
    </source>
</reference>
<dbReference type="Pfam" id="PF13489">
    <property type="entry name" value="Methyltransf_23"/>
    <property type="match status" value="1"/>
</dbReference>
<name>A0AAV9NS58_9EURO</name>
<evidence type="ECO:0000256" key="1">
    <source>
        <dbReference type="SAM" id="MobiDB-lite"/>
    </source>
</evidence>
<feature type="region of interest" description="Disordered" evidence="1">
    <location>
        <begin position="1"/>
        <end position="23"/>
    </location>
</feature>
<dbReference type="InterPro" id="IPR029063">
    <property type="entry name" value="SAM-dependent_MTases_sf"/>
</dbReference>
<dbReference type="RefSeq" id="XP_064712483.1">
    <property type="nucleotide sequence ID" value="XM_064844623.1"/>
</dbReference>
<dbReference type="AlphaFoldDB" id="A0AAV9NS58"/>
<protein>
    <recommendedName>
        <fullName evidence="4">Methyltransferase domain-containing protein</fullName>
    </recommendedName>
</protein>
<proteinExistence type="predicted"/>
<dbReference type="CDD" id="cd02440">
    <property type="entry name" value="AdoMet_MTases"/>
    <property type="match status" value="1"/>
</dbReference>
<organism evidence="2 3">
    <name type="scientific">Exophiala bonariae</name>
    <dbReference type="NCBI Taxonomy" id="1690606"/>
    <lineage>
        <taxon>Eukaryota</taxon>
        <taxon>Fungi</taxon>
        <taxon>Dikarya</taxon>
        <taxon>Ascomycota</taxon>
        <taxon>Pezizomycotina</taxon>
        <taxon>Eurotiomycetes</taxon>
        <taxon>Chaetothyriomycetidae</taxon>
        <taxon>Chaetothyriales</taxon>
        <taxon>Herpotrichiellaceae</taxon>
        <taxon>Exophiala</taxon>
    </lineage>
</organism>
<evidence type="ECO:0008006" key="4">
    <source>
        <dbReference type="Google" id="ProtNLM"/>
    </source>
</evidence>
<dbReference type="PANTHER" id="PTHR43591">
    <property type="entry name" value="METHYLTRANSFERASE"/>
    <property type="match status" value="1"/>
</dbReference>
<dbReference type="SUPFAM" id="SSF53335">
    <property type="entry name" value="S-adenosyl-L-methionine-dependent methyltransferases"/>
    <property type="match status" value="1"/>
</dbReference>
<dbReference type="PANTHER" id="PTHR43591:SF108">
    <property type="entry name" value="S-ADENOSYL-L-METHIONINE-DEPENDENT METHYLTRANSFERASE"/>
    <property type="match status" value="1"/>
</dbReference>
<dbReference type="EMBL" id="JAVRRD010000001">
    <property type="protein sequence ID" value="KAK5065159.1"/>
    <property type="molecule type" value="Genomic_DNA"/>
</dbReference>
<evidence type="ECO:0000313" key="2">
    <source>
        <dbReference type="EMBL" id="KAK5065159.1"/>
    </source>
</evidence>
<dbReference type="GeneID" id="89969217"/>
<sequence length="292" mass="32275">MADSHDHHHVHQHDHAGDHAHNGKIPIDAASFTEVNRAHWNKFAASYTSEQWQKDLVNHVNAFILTNISWIGVDFIDPATAFEKDNDPAKTVRILDYACGPGTITHALAGRATEYIGLDLSENMVKAYNLRFNPDSDQCAANPLEDQGEEEKLNAHAEVGNLLDPAGTPPAFDDPKYKDFDLVVVGLGFHHFRDLDLTMSRLLERLRPGGVFLIVDFVSHDAMKADDGNPAAPTVAHNGFSEQRLKQIFEGAGLTEFGMRVFGEKVMLRGLNPRELLLAKGRKPEGKQAAVL</sequence>
<keyword evidence="3" id="KW-1185">Reference proteome</keyword>
<gene>
    <name evidence="2" type="ORF">LTR84_000995</name>
</gene>
<accession>A0AAV9NS58</accession>
<evidence type="ECO:0000313" key="3">
    <source>
        <dbReference type="Proteomes" id="UP001358417"/>
    </source>
</evidence>
<dbReference type="Gene3D" id="3.40.50.150">
    <property type="entry name" value="Vaccinia Virus protein VP39"/>
    <property type="match status" value="1"/>
</dbReference>
<dbReference type="Proteomes" id="UP001358417">
    <property type="component" value="Unassembled WGS sequence"/>
</dbReference>